<organism evidence="1 2">
    <name type="scientific">Pseudosporangium ferrugineum</name>
    <dbReference type="NCBI Taxonomy" id="439699"/>
    <lineage>
        <taxon>Bacteria</taxon>
        <taxon>Bacillati</taxon>
        <taxon>Actinomycetota</taxon>
        <taxon>Actinomycetes</taxon>
        <taxon>Micromonosporales</taxon>
        <taxon>Micromonosporaceae</taxon>
        <taxon>Pseudosporangium</taxon>
    </lineage>
</organism>
<dbReference type="EMBL" id="PVZG01000004">
    <property type="protein sequence ID" value="PRY30895.1"/>
    <property type="molecule type" value="Genomic_DNA"/>
</dbReference>
<gene>
    <name evidence="1" type="ORF">CLV70_104448</name>
</gene>
<protein>
    <submittedName>
        <fullName evidence="1">Uncharacterized protein</fullName>
    </submittedName>
</protein>
<dbReference type="RefSeq" id="WP_106126485.1">
    <property type="nucleotide sequence ID" value="NZ_PVZG01000004.1"/>
</dbReference>
<dbReference type="OrthoDB" id="3297642at2"/>
<evidence type="ECO:0000313" key="1">
    <source>
        <dbReference type="EMBL" id="PRY30895.1"/>
    </source>
</evidence>
<evidence type="ECO:0000313" key="2">
    <source>
        <dbReference type="Proteomes" id="UP000239209"/>
    </source>
</evidence>
<accession>A0A2T0SBU2</accession>
<name>A0A2T0SBU2_9ACTN</name>
<keyword evidence="2" id="KW-1185">Reference proteome</keyword>
<dbReference type="AlphaFoldDB" id="A0A2T0SBU2"/>
<proteinExistence type="predicted"/>
<comment type="caution">
    <text evidence="1">The sequence shown here is derived from an EMBL/GenBank/DDBJ whole genome shotgun (WGS) entry which is preliminary data.</text>
</comment>
<sequence length="79" mass="8335">MARADEELARTSAERLALALEDAGFDVGQEFPALYDAIGRQGTAVVRVGDISPPVADRLAVVLLAGASQESHVEEGDNR</sequence>
<reference evidence="1 2" key="1">
    <citation type="submission" date="2018-03" db="EMBL/GenBank/DDBJ databases">
        <title>Genomic Encyclopedia of Archaeal and Bacterial Type Strains, Phase II (KMG-II): from individual species to whole genera.</title>
        <authorList>
            <person name="Goeker M."/>
        </authorList>
    </citation>
    <scope>NUCLEOTIDE SEQUENCE [LARGE SCALE GENOMIC DNA]</scope>
    <source>
        <strain evidence="1 2">DSM 45348</strain>
    </source>
</reference>
<dbReference type="Proteomes" id="UP000239209">
    <property type="component" value="Unassembled WGS sequence"/>
</dbReference>